<evidence type="ECO:0000256" key="1">
    <source>
        <dbReference type="SAM" id="MobiDB-lite"/>
    </source>
</evidence>
<dbReference type="EMBL" id="CP101700">
    <property type="protein sequence ID" value="UUC19243.1"/>
    <property type="molecule type" value="Genomic_DNA"/>
</dbReference>
<organism evidence="2 3">
    <name type="scientific">Pseudomonas asiatica</name>
    <dbReference type="NCBI Taxonomy" id="2219225"/>
    <lineage>
        <taxon>Bacteria</taxon>
        <taxon>Pseudomonadati</taxon>
        <taxon>Pseudomonadota</taxon>
        <taxon>Gammaproteobacteria</taxon>
        <taxon>Pseudomonadales</taxon>
        <taxon>Pseudomonadaceae</taxon>
        <taxon>Pseudomonas</taxon>
    </lineage>
</organism>
<dbReference type="RefSeq" id="WP_081014018.1">
    <property type="nucleotide sequence ID" value="NZ_BQHQ01000026.1"/>
</dbReference>
<evidence type="ECO:0000313" key="3">
    <source>
        <dbReference type="Proteomes" id="UP001058744"/>
    </source>
</evidence>
<dbReference type="Proteomes" id="UP001058744">
    <property type="component" value="Chromosome"/>
</dbReference>
<dbReference type="Gene3D" id="2.180.10.10">
    <property type="entry name" value="RHS repeat-associated core"/>
    <property type="match status" value="1"/>
</dbReference>
<accession>A0AAJ5LLJ1</accession>
<proteinExistence type="predicted"/>
<dbReference type="NCBIfam" id="TIGR03696">
    <property type="entry name" value="Rhs_assc_core"/>
    <property type="match status" value="1"/>
</dbReference>
<reference evidence="2" key="1">
    <citation type="submission" date="2022-07" db="EMBL/GenBank/DDBJ databases">
        <title>Complete genome of MD9.</title>
        <authorList>
            <person name="Cao G."/>
        </authorList>
    </citation>
    <scope>NUCLEOTIDE SEQUENCE</scope>
    <source>
        <strain evidence="2">MD9</strain>
    </source>
</reference>
<dbReference type="AlphaFoldDB" id="A0AAJ5LLJ1"/>
<evidence type="ECO:0000313" key="2">
    <source>
        <dbReference type="EMBL" id="UUC19243.1"/>
    </source>
</evidence>
<gene>
    <name evidence="2" type="ORF">NOV18_01640</name>
</gene>
<feature type="region of interest" description="Disordered" evidence="1">
    <location>
        <begin position="178"/>
        <end position="199"/>
    </location>
</feature>
<sequence>MAHLFYQSGNLITLKIGDHYRSTFRSTKHIFAESSNDSARKLELLATDTKNSIMYTHDSAKKEEYAYAAFGHSRNLPSKRTLQGFNGEFIDILLGVYHLGLGYRAYSPDLMRFQSPDSLSPFGKGGTNCYAYCGGDPVNYTDPTGHVLVHLENGQVMKVSKNAAVAFHRFKPSTLKRTTSHASALRPNAPRYSATPEPINHFDKIREPDIFESIISNLLPQEAAALSKTSRSINSYTTPIIQRYIKAITTSDQTMSAARAGTLSGVPGNFSRSAVARLDLLEDINSIESLGGARIYLREIRYGRQQARRDARRERPGSLENLIFDAD</sequence>
<dbReference type="InterPro" id="IPR022385">
    <property type="entry name" value="Rhs_assc_core"/>
</dbReference>
<dbReference type="SUPFAM" id="SSF56399">
    <property type="entry name" value="ADP-ribosylation"/>
    <property type="match status" value="1"/>
</dbReference>
<protein>
    <submittedName>
        <fullName evidence="2">RHS repeat-associated core domain-containing protein</fullName>
    </submittedName>
</protein>
<name>A0AAJ5LLJ1_9PSED</name>